<name>A0ABY9RKX8_9BURK</name>
<dbReference type="EMBL" id="CP133720">
    <property type="protein sequence ID" value="WMW81354.1"/>
    <property type="molecule type" value="Genomic_DNA"/>
</dbReference>
<dbReference type="Gene3D" id="2.60.40.10">
    <property type="entry name" value="Immunoglobulins"/>
    <property type="match status" value="1"/>
</dbReference>
<dbReference type="InterPro" id="IPR029787">
    <property type="entry name" value="Nucleotide_cyclase"/>
</dbReference>
<proteinExistence type="predicted"/>
<dbReference type="SUPFAM" id="SSF55073">
    <property type="entry name" value="Nucleotide cyclase"/>
    <property type="match status" value="1"/>
</dbReference>
<dbReference type="SUPFAM" id="SSF63829">
    <property type="entry name" value="Calcium-dependent phosphotriesterase"/>
    <property type="match status" value="1"/>
</dbReference>
<dbReference type="NCBIfam" id="TIGR00254">
    <property type="entry name" value="GGDEF"/>
    <property type="match status" value="1"/>
</dbReference>
<keyword evidence="5" id="KW-0808">Transferase</keyword>
<dbReference type="PROSITE" id="PS50887">
    <property type="entry name" value="GGDEF"/>
    <property type="match status" value="1"/>
</dbReference>
<accession>A0ABY9RKX8</accession>
<dbReference type="InterPro" id="IPR050469">
    <property type="entry name" value="Diguanylate_Cyclase"/>
</dbReference>
<dbReference type="Proteomes" id="UP001181355">
    <property type="component" value="Chromosome"/>
</dbReference>
<reference evidence="5" key="1">
    <citation type="submission" date="2023-09" db="EMBL/GenBank/DDBJ databases">
        <title>Undibacterium sp. 20NA77.5 isolated from freshwater.</title>
        <authorList>
            <person name="Le V."/>
            <person name="Ko S.-R."/>
            <person name="Ahn C.-Y."/>
            <person name="Oh H.-M."/>
        </authorList>
    </citation>
    <scope>NUCLEOTIDE SEQUENCE</scope>
    <source>
        <strain evidence="5">20NA77.5</strain>
    </source>
</reference>
<keyword evidence="5" id="KW-0548">Nucleotidyltransferase</keyword>
<dbReference type="SMART" id="SM00267">
    <property type="entry name" value="GGDEF"/>
    <property type="match status" value="1"/>
</dbReference>
<dbReference type="InterPro" id="IPR015943">
    <property type="entry name" value="WD40/YVTN_repeat-like_dom_sf"/>
</dbReference>
<evidence type="ECO:0000313" key="5">
    <source>
        <dbReference type="EMBL" id="WMW81354.1"/>
    </source>
</evidence>
<dbReference type="CDD" id="cd01949">
    <property type="entry name" value="GGDEF"/>
    <property type="match status" value="1"/>
</dbReference>
<comment type="catalytic activity">
    <reaction evidence="2">
        <text>2 GTP = 3',3'-c-di-GMP + 2 diphosphate</text>
        <dbReference type="Rhea" id="RHEA:24898"/>
        <dbReference type="ChEBI" id="CHEBI:33019"/>
        <dbReference type="ChEBI" id="CHEBI:37565"/>
        <dbReference type="ChEBI" id="CHEBI:58805"/>
        <dbReference type="EC" id="2.7.7.65"/>
    </reaction>
</comment>
<dbReference type="RefSeq" id="WP_309482834.1">
    <property type="nucleotide sequence ID" value="NZ_CP133720.1"/>
</dbReference>
<keyword evidence="3" id="KW-0812">Transmembrane</keyword>
<dbReference type="SUPFAM" id="SSF101898">
    <property type="entry name" value="NHL repeat"/>
    <property type="match status" value="1"/>
</dbReference>
<feature type="domain" description="GGDEF" evidence="4">
    <location>
        <begin position="883"/>
        <end position="1022"/>
    </location>
</feature>
<evidence type="ECO:0000256" key="2">
    <source>
        <dbReference type="ARBA" id="ARBA00034247"/>
    </source>
</evidence>
<sequence>MKMIPSFPVVQLGKFCDKLAQSICFMACILCLMVTQPTWAGHSTELIGKASVSTHRFELGTPLMRVFLPQEYRAQGQNWAVLQDQRGLIYVGNNDGVLEFDGERWRLIKVSNQTTVRSLSMDKNGRIYVGAVGEIGYLKADQNGSMQYVSLMPKLSQEQSQFSDVWRTYATDDGVIFASFRRILRVKENEVVQWLPSQTFQWPYIVNDRVFVRDAGRGLLELKGKQFELVPGGERFANERIYVMQDFNEPAALSAGKRNSNERILIGTQQQGFFILEDGQFRAWKTDIDLELKSSLLYCSAMMPDGTFYFGTVQSGLFHLDRNGKLLAHIDRANGLPDQAVYGLRLDRDNGLWLTLDRGIVRIEVTDPFSRFHENTGLVGSSLQVHRHRGELFSATTQGVYKLRPGADAHFERVEGINGPTWGLASIQESLIIANYQGVYLLKDKQLEKIPYTETALCFLFPKEYPNQIWVGIRSGILRLQFVNGKWTVGGTLPNIKDEVRTMVQDQAGDIWVGSNSTGVVRLRIKQTEDGEHIETARYGANDGLPSQNKNWAYLIDKEVRFGTNGGIYLFNASSNRFEPDPRFKSIFATPSPVYSIYQDQRNQLWFFSQNTETGFEELRALQVKDGKYEPIHTKALGSLNGERAEGMQRIFDDEDGVMWFGGTKGLFRFDQSVKKEYDARFKTMIRAINGPDSVIFGGSGDHPKTVLEYSQNRLRFDYTANSYDGQQGNLYQVFLEGNDSGWSNWNSENYQDYSNLAEGEYRFRVRAKNIYGVVSDEAAYPFTVKAPWYRSYFAYLLYFLFGLFVIRMFSEWRVARINAQKQLLEELVLARTKQLEHAYAEIEKISLLDPLTGLGNRRHLTQALSNLTKPSPNEDRRAARGNRYAFILIDVDHFKTINDTHGHASGDAILTGIAGILREHCRADDLAIRWGGEEFLLCARVNDEHEALAFASRLRQAVGAASFEVSEQKQLKATVSIGVACYPFFAQQELALTHEQVILVADACLYTAKRNGRDQCVCATGSGSGSEAMLQRLNTDITSFLQLEQVHLQSDKMNDLQ</sequence>
<evidence type="ECO:0000313" key="6">
    <source>
        <dbReference type="Proteomes" id="UP001181355"/>
    </source>
</evidence>
<evidence type="ECO:0000256" key="3">
    <source>
        <dbReference type="SAM" id="Phobius"/>
    </source>
</evidence>
<dbReference type="InterPro" id="IPR011123">
    <property type="entry name" value="Y_Y_Y"/>
</dbReference>
<dbReference type="InterPro" id="IPR043128">
    <property type="entry name" value="Rev_trsase/Diguanyl_cyclase"/>
</dbReference>
<feature type="transmembrane region" description="Helical" evidence="3">
    <location>
        <begin position="793"/>
        <end position="811"/>
    </location>
</feature>
<organism evidence="5 6">
    <name type="scientific">Undibacterium cyanobacteriorum</name>
    <dbReference type="NCBI Taxonomy" id="3073561"/>
    <lineage>
        <taxon>Bacteria</taxon>
        <taxon>Pseudomonadati</taxon>
        <taxon>Pseudomonadota</taxon>
        <taxon>Betaproteobacteria</taxon>
        <taxon>Burkholderiales</taxon>
        <taxon>Oxalobacteraceae</taxon>
        <taxon>Undibacterium</taxon>
    </lineage>
</organism>
<dbReference type="GO" id="GO:0052621">
    <property type="term" value="F:diguanylate cyclase activity"/>
    <property type="evidence" value="ECO:0007669"/>
    <property type="project" value="UniProtKB-EC"/>
</dbReference>
<gene>
    <name evidence="5" type="ORF">RF679_03495</name>
</gene>
<evidence type="ECO:0000256" key="1">
    <source>
        <dbReference type="ARBA" id="ARBA00012528"/>
    </source>
</evidence>
<dbReference type="EC" id="2.7.7.65" evidence="1"/>
<protein>
    <recommendedName>
        <fullName evidence="1">diguanylate cyclase</fullName>
        <ecNumber evidence="1">2.7.7.65</ecNumber>
    </recommendedName>
</protein>
<dbReference type="Pfam" id="PF00990">
    <property type="entry name" value="GGDEF"/>
    <property type="match status" value="1"/>
</dbReference>
<dbReference type="InterPro" id="IPR013783">
    <property type="entry name" value="Ig-like_fold"/>
</dbReference>
<evidence type="ECO:0000259" key="4">
    <source>
        <dbReference type="PROSITE" id="PS50887"/>
    </source>
</evidence>
<dbReference type="PANTHER" id="PTHR45138:SF9">
    <property type="entry name" value="DIGUANYLATE CYCLASE DGCM-RELATED"/>
    <property type="match status" value="1"/>
</dbReference>
<keyword evidence="3" id="KW-0472">Membrane</keyword>
<dbReference type="InterPro" id="IPR000160">
    <property type="entry name" value="GGDEF_dom"/>
</dbReference>
<keyword evidence="3" id="KW-1133">Transmembrane helix</keyword>
<dbReference type="Gene3D" id="3.30.70.270">
    <property type="match status" value="1"/>
</dbReference>
<dbReference type="Gene3D" id="2.130.10.10">
    <property type="entry name" value="YVTN repeat-like/Quinoprotein amine dehydrogenase"/>
    <property type="match status" value="3"/>
</dbReference>
<dbReference type="PANTHER" id="PTHR45138">
    <property type="entry name" value="REGULATORY COMPONENTS OF SENSORY TRANSDUCTION SYSTEM"/>
    <property type="match status" value="1"/>
</dbReference>
<dbReference type="Pfam" id="PF07495">
    <property type="entry name" value="Y_Y_Y"/>
    <property type="match status" value="1"/>
</dbReference>
<keyword evidence="6" id="KW-1185">Reference proteome</keyword>